<dbReference type="InterPro" id="IPR004821">
    <property type="entry name" value="Cyt_trans-like"/>
</dbReference>
<proteinExistence type="predicted"/>
<evidence type="ECO:0000256" key="3">
    <source>
        <dbReference type="ARBA" id="ARBA00024221"/>
    </source>
</evidence>
<feature type="transmembrane region" description="Helical" evidence="6">
    <location>
        <begin position="298"/>
        <end position="318"/>
    </location>
</feature>
<dbReference type="InterPro" id="IPR043130">
    <property type="entry name" value="CDP-OH_PTrfase_TM_dom"/>
</dbReference>
<feature type="transmembrane region" description="Helical" evidence="6">
    <location>
        <begin position="358"/>
        <end position="382"/>
    </location>
</feature>
<keyword evidence="9" id="KW-1185">Reference proteome</keyword>
<comment type="pathway">
    <text evidence="1">Lipid metabolism.</text>
</comment>
<dbReference type="EC" id="2.7.7.14" evidence="3"/>
<protein>
    <recommendedName>
        <fullName evidence="3">ethanolamine-phosphate cytidylyltransferase</fullName>
        <ecNumber evidence="3">2.7.7.14</ecNumber>
    </recommendedName>
    <alternativeName>
        <fullName evidence="4">CTP:phosphoethanolamine cytidylyltransferase</fullName>
    </alternativeName>
</protein>
<evidence type="ECO:0000313" key="9">
    <source>
        <dbReference type="Proteomes" id="UP001530293"/>
    </source>
</evidence>
<dbReference type="NCBIfam" id="TIGR00125">
    <property type="entry name" value="cyt_tran_rel"/>
    <property type="match status" value="1"/>
</dbReference>
<evidence type="ECO:0000256" key="2">
    <source>
        <dbReference type="ARBA" id="ARBA00024191"/>
    </source>
</evidence>
<evidence type="ECO:0000256" key="6">
    <source>
        <dbReference type="SAM" id="Phobius"/>
    </source>
</evidence>
<feature type="region of interest" description="Disordered" evidence="5">
    <location>
        <begin position="1"/>
        <end position="23"/>
    </location>
</feature>
<dbReference type="InterPro" id="IPR044608">
    <property type="entry name" value="Ect1/PCYT2"/>
</dbReference>
<dbReference type="AlphaFoldDB" id="A0ABD3LY41"/>
<gene>
    <name evidence="8" type="ORF">ACHAWU_002558</name>
</gene>
<sequence>MNNGISPSRTSSHGGGSSGDLSNSRMLDSITTEGWLELFLNAAEKRTFSQWNETIHDKSFTHRATKNIFDQVASLIPEHVAPNVITAAGFACLGQAWYVQNLYGATFPTACTWFAVANILIFFVTNSVDSRHADRLRQRSALGELFKYSCDCCSTVFLIILATYCLGGTSNVTQWYAVQTSQLVLFTKHLSAFHRHAGIRYNVLTGPGEVILSVVLVLALRAITGLDWLVRLYEVTLHRFMFHLNDKHDIEIHDDIKDIITDPYKLGPEMIQLLYAGMYVTALVKTILLKKEHNWSRFGIIFCLTMRFIPAVFLRWGFDPSTYGVSAVDVVVDGMFLAVLTSDVTLAKMAGREIHPWVVLMSSAAVLSHATIIFLVVVYYIAVFADLCSYLNMPLMTVCRNVYCDGVYDLCHIGHKTLFRNALLFGNRLFVGVVGDKDASAYKRPPIMTHDERCAEVEGCKSVTKVIRNCPCFGLTKEFLDYHQIHVVAFGEEYLERYPNPDDDPYYSVPRKMGIARPLPRTQGLSTSDLIKRIQKARPADERNDGGGDSS</sequence>
<dbReference type="GO" id="GO:0004306">
    <property type="term" value="F:ethanolamine-phosphate cytidylyltransferase activity"/>
    <property type="evidence" value="ECO:0007669"/>
    <property type="project" value="UniProtKB-EC"/>
</dbReference>
<dbReference type="Proteomes" id="UP001530293">
    <property type="component" value="Unassembled WGS sequence"/>
</dbReference>
<organism evidence="8 9">
    <name type="scientific">Discostella pseudostelligera</name>
    <dbReference type="NCBI Taxonomy" id="259834"/>
    <lineage>
        <taxon>Eukaryota</taxon>
        <taxon>Sar</taxon>
        <taxon>Stramenopiles</taxon>
        <taxon>Ochrophyta</taxon>
        <taxon>Bacillariophyta</taxon>
        <taxon>Coscinodiscophyceae</taxon>
        <taxon>Thalassiosirophycidae</taxon>
        <taxon>Stephanodiscales</taxon>
        <taxon>Stephanodiscaceae</taxon>
        <taxon>Discostella</taxon>
    </lineage>
</organism>
<feature type="compositionally biased region" description="Basic and acidic residues" evidence="5">
    <location>
        <begin position="538"/>
        <end position="551"/>
    </location>
</feature>
<keyword evidence="6" id="KW-1133">Transmembrane helix</keyword>
<evidence type="ECO:0000256" key="5">
    <source>
        <dbReference type="SAM" id="MobiDB-lite"/>
    </source>
</evidence>
<feature type="transmembrane region" description="Helical" evidence="6">
    <location>
        <begin position="105"/>
        <end position="124"/>
    </location>
</feature>
<keyword evidence="6" id="KW-0472">Membrane</keyword>
<evidence type="ECO:0000256" key="4">
    <source>
        <dbReference type="ARBA" id="ARBA00031473"/>
    </source>
</evidence>
<dbReference type="Gene3D" id="3.40.50.620">
    <property type="entry name" value="HUPs"/>
    <property type="match status" value="1"/>
</dbReference>
<keyword evidence="6" id="KW-0812">Transmembrane</keyword>
<evidence type="ECO:0000256" key="1">
    <source>
        <dbReference type="ARBA" id="ARBA00005189"/>
    </source>
</evidence>
<evidence type="ECO:0000259" key="7">
    <source>
        <dbReference type="Pfam" id="PF01467"/>
    </source>
</evidence>
<dbReference type="InterPro" id="IPR014729">
    <property type="entry name" value="Rossmann-like_a/b/a_fold"/>
</dbReference>
<feature type="region of interest" description="Disordered" evidence="5">
    <location>
        <begin position="518"/>
        <end position="551"/>
    </location>
</feature>
<dbReference type="EMBL" id="JALLBG020000299">
    <property type="protein sequence ID" value="KAL3756655.1"/>
    <property type="molecule type" value="Genomic_DNA"/>
</dbReference>
<dbReference type="SUPFAM" id="SSF52374">
    <property type="entry name" value="Nucleotidylyl transferase"/>
    <property type="match status" value="1"/>
</dbReference>
<dbReference type="Pfam" id="PF01467">
    <property type="entry name" value="CTP_transf_like"/>
    <property type="match status" value="1"/>
</dbReference>
<feature type="compositionally biased region" description="Low complexity" evidence="5">
    <location>
        <begin position="1"/>
        <end position="12"/>
    </location>
</feature>
<name>A0ABD3LY41_9STRA</name>
<feature type="domain" description="Cytidyltransferase-like" evidence="7">
    <location>
        <begin position="403"/>
        <end position="533"/>
    </location>
</feature>
<reference evidence="8 9" key="1">
    <citation type="submission" date="2024-10" db="EMBL/GenBank/DDBJ databases">
        <title>Updated reference genomes for cyclostephanoid diatoms.</title>
        <authorList>
            <person name="Roberts W.R."/>
            <person name="Alverson A.J."/>
        </authorList>
    </citation>
    <scope>NUCLEOTIDE SEQUENCE [LARGE SCALE GENOMIC DNA]</scope>
    <source>
        <strain evidence="8 9">AJA232-27</strain>
    </source>
</reference>
<evidence type="ECO:0000313" key="8">
    <source>
        <dbReference type="EMBL" id="KAL3756655.1"/>
    </source>
</evidence>
<comment type="pathway">
    <text evidence="2">Phospholipid metabolism; phosphatidylethanolamine biosynthesis; phosphatidylethanolamine from ethanolamine: step 2/3.</text>
</comment>
<dbReference type="Gene3D" id="1.20.120.1760">
    <property type="match status" value="1"/>
</dbReference>
<dbReference type="PANTHER" id="PTHR45780">
    <property type="entry name" value="ETHANOLAMINE-PHOSPHATE CYTIDYLYLTRANSFERASE"/>
    <property type="match status" value="1"/>
</dbReference>
<comment type="caution">
    <text evidence="8">The sequence shown here is derived from an EMBL/GenBank/DDBJ whole genome shotgun (WGS) entry which is preliminary data.</text>
</comment>
<accession>A0ABD3LY41</accession>
<dbReference type="PANTHER" id="PTHR45780:SF1">
    <property type="entry name" value="ETHANOLAMINE-PHOSPHATE CYTIDYLYLTRANSFERASE"/>
    <property type="match status" value="1"/>
</dbReference>